<sequence length="148" mass="17133">MTTKTNNKLNTPNNQSFGNLPIWDLSDLYDSIESKKITSDLEFIETKAKEFAANYEGKINLLNGPTLLVATEQLEIIDERMDKILSFAHLLYAENVDDVKNKVFFQQMQEKLTKISSLLIFFTLELNSIEEKKINELFIFEGLKKFKT</sequence>
<evidence type="ECO:0000313" key="1">
    <source>
        <dbReference type="EMBL" id="SVE35423.1"/>
    </source>
</evidence>
<reference evidence="1" key="1">
    <citation type="submission" date="2018-05" db="EMBL/GenBank/DDBJ databases">
        <authorList>
            <person name="Lanie J.A."/>
            <person name="Ng W.-L."/>
            <person name="Kazmierczak K.M."/>
            <person name="Andrzejewski T.M."/>
            <person name="Davidsen T.M."/>
            <person name="Wayne K.J."/>
            <person name="Tettelin H."/>
            <person name="Glass J.I."/>
            <person name="Rusch D."/>
            <person name="Podicherti R."/>
            <person name="Tsui H.-C.T."/>
            <person name="Winkler M.E."/>
        </authorList>
    </citation>
    <scope>NUCLEOTIDE SEQUENCE</scope>
</reference>
<dbReference type="SUPFAM" id="SSF55486">
    <property type="entry name" value="Metalloproteases ('zincins'), catalytic domain"/>
    <property type="match status" value="1"/>
</dbReference>
<organism evidence="1">
    <name type="scientific">marine metagenome</name>
    <dbReference type="NCBI Taxonomy" id="408172"/>
    <lineage>
        <taxon>unclassified sequences</taxon>
        <taxon>metagenomes</taxon>
        <taxon>ecological metagenomes</taxon>
    </lineage>
</organism>
<evidence type="ECO:0008006" key="2">
    <source>
        <dbReference type="Google" id="ProtNLM"/>
    </source>
</evidence>
<dbReference type="Gene3D" id="1.20.140.70">
    <property type="entry name" value="Oligopeptidase f, N-terminal domain"/>
    <property type="match status" value="1"/>
</dbReference>
<accession>A0A383CTR5</accession>
<gene>
    <name evidence="1" type="ORF">METZ01_LOCUS488277</name>
</gene>
<name>A0A383CTR5_9ZZZZ</name>
<dbReference type="EMBL" id="UINC01211502">
    <property type="protein sequence ID" value="SVE35423.1"/>
    <property type="molecule type" value="Genomic_DNA"/>
</dbReference>
<feature type="non-terminal residue" evidence="1">
    <location>
        <position position="148"/>
    </location>
</feature>
<protein>
    <recommendedName>
        <fullName evidence="2">Oligopeptidase F N-terminal domain-containing protein</fullName>
    </recommendedName>
</protein>
<proteinExistence type="predicted"/>
<dbReference type="AlphaFoldDB" id="A0A383CTR5"/>